<dbReference type="InterPro" id="IPR007685">
    <property type="entry name" value="RelA_SpoT"/>
</dbReference>
<evidence type="ECO:0000256" key="1">
    <source>
        <dbReference type="SAM" id="MobiDB-lite"/>
    </source>
</evidence>
<feature type="region of interest" description="Disordered" evidence="1">
    <location>
        <begin position="794"/>
        <end position="821"/>
    </location>
</feature>
<dbReference type="EMBL" id="PYAG01000041">
    <property type="protein sequence ID" value="RAO26665.1"/>
    <property type="molecule type" value="Genomic_DNA"/>
</dbReference>
<dbReference type="InterPro" id="IPR043519">
    <property type="entry name" value="NT_sf"/>
</dbReference>
<dbReference type="Proteomes" id="UP000249419">
    <property type="component" value="Unassembled WGS sequence"/>
</dbReference>
<feature type="compositionally biased region" description="Polar residues" evidence="1">
    <location>
        <begin position="1234"/>
        <end position="1252"/>
    </location>
</feature>
<proteinExistence type="predicted"/>
<dbReference type="GO" id="GO:0015969">
    <property type="term" value="P:guanosine tetraphosphate metabolic process"/>
    <property type="evidence" value="ECO:0007669"/>
    <property type="project" value="InterPro"/>
</dbReference>
<dbReference type="Pfam" id="PF15644">
    <property type="entry name" value="Gln_amidase"/>
    <property type="match status" value="1"/>
</dbReference>
<evidence type="ECO:0000313" key="4">
    <source>
        <dbReference type="Proteomes" id="UP000249419"/>
    </source>
</evidence>
<dbReference type="SUPFAM" id="SSF81301">
    <property type="entry name" value="Nucleotidyltransferase"/>
    <property type="match status" value="1"/>
</dbReference>
<feature type="compositionally biased region" description="Polar residues" evidence="1">
    <location>
        <begin position="561"/>
        <end position="573"/>
    </location>
</feature>
<dbReference type="SMART" id="SM00954">
    <property type="entry name" value="RelA_SpoT"/>
    <property type="match status" value="1"/>
</dbReference>
<feature type="region of interest" description="Disordered" evidence="1">
    <location>
        <begin position="1230"/>
        <end position="1282"/>
    </location>
</feature>
<feature type="compositionally biased region" description="Low complexity" evidence="1">
    <location>
        <begin position="500"/>
        <end position="524"/>
    </location>
</feature>
<accession>A0A328NHL2</accession>
<feature type="region of interest" description="Disordered" evidence="1">
    <location>
        <begin position="1319"/>
        <end position="1338"/>
    </location>
</feature>
<feature type="domain" description="RelA/SpoT" evidence="2">
    <location>
        <begin position="1325"/>
        <end position="1435"/>
    </location>
</feature>
<evidence type="ECO:0000259" key="2">
    <source>
        <dbReference type="SMART" id="SM00954"/>
    </source>
</evidence>
<dbReference type="Gene3D" id="3.30.460.10">
    <property type="entry name" value="Beta Polymerase, domain 2"/>
    <property type="match status" value="1"/>
</dbReference>
<dbReference type="RefSeq" id="WP_112678987.1">
    <property type="nucleotide sequence ID" value="NZ_PYAG01000041.1"/>
</dbReference>
<feature type="compositionally biased region" description="Polar residues" evidence="1">
    <location>
        <begin position="598"/>
        <end position="610"/>
    </location>
</feature>
<dbReference type="InterPro" id="IPR057746">
    <property type="entry name" value="CpnT-like_N"/>
</dbReference>
<gene>
    <name evidence="3" type="ORF">PSN13_06694</name>
</gene>
<feature type="region of interest" description="Disordered" evidence="1">
    <location>
        <begin position="464"/>
        <end position="610"/>
    </location>
</feature>
<comment type="caution">
    <text evidence="3">The sequence shown here is derived from an EMBL/GenBank/DDBJ whole genome shotgun (WGS) entry which is preliminary data.</text>
</comment>
<name>A0A328NHL2_9ACTN</name>
<sequence>MSVLPSPIPHPLDYAPWDVPGWIYEALDWVVGVQWPEGNERAVWDVADQWYAVASVLAGPHADAAAAAVEVHNGYGGVGAVDAAFEAAWRGIAEGSDAPLPVLLAVTADLGRLVEECGCDIEGAKLEVWIELGILVIELLTVAVAAVLTAGAATPAAGAAITATRLLIQQIFKRLMGQLASKSLKHGLKEAGERAAKEVARGGARGLAKRAVRGGLEEATEEAGVTLATQAYQNSTGRAQGLDLTDLGASAVGGLAGGAVAPLAGLGRHATGRAAKVGEHLGREMTGEVLADSAASLATGQGLTSMEDVARAAASGATGSATGQTDHALRARLDAQANALAGATFTGPSLPAVPPVAGDAASAGASPSLGVSSAAASTAAGAASAGAVGGGASGGLVTAAGIPMQATDSVATTPPNQSTAPTTLVVEQSRGTGLASPVAADVQTSSPLPVGAVSDVDVFDRSVGTSEVTPSKDGSFGDRAGVPHPADPVLSAATTNPATSAVDGGPVASASAADPATSAVADPSRSAVGADPRLTSASAPVAGPLESNGGPAASGVPPVQPGNSPHPTTSGPTAWSPATGHSAPTITPGPAAPVTFGVPTTTNGPLPVTSTAPVVGRFAVPSRVPTRETPAPVRAPDHPARGRASIPVDVAAFGAPSVREPETNDAYAAQWAAAAEAAERRRYQDHYESLRIGFENNRRQAEAARLRTRAVEHDRRAVEYATYARQLHQAGNRQWADGWQRAANEEARAYAEWRDVADAVLAGTTAPPVVDISATFEHANRDVGALALGAVETAGPSRLTGDDDPPPIDDSRPYGQPGGLRPPLALHQVDVERQMPRDPDGTVTRTADPRHGGWFGLLNDGGPAADATRGINCLDCTLSLFETWVHGRPRVSAPRTFDGYLDGDILRPIRGEAGGPGRVEDVTGGRFQQLLAPASGQRTDSAQARQAADRGYRNLHDQLLLGGHGSYSFLVTEWAHGGSHAWVALNQNGTVLYVDPQNGVVRDRPLYPNVVGIDALVLSGDGRPMPLGGLPRGRFSERPDLPDHPPTHDDGGHGDPYINRMYLLLDGPGSAPDADANVPASADLDQPTPGGGAARVVLSANSVDDVFAAGVTPVEFATAVDPPTLRRLVPNLDEASARDLVRLFADDRVRDMLDSARREPPPNEPDLAERLVRQLVQHPDLARMIQSTPELAKSLTARPLTLYHLVSHQQAIDVLAEVLDDVAHQEAAGPELLGQTTGTGNDVDQPQPTPLTDDQRRISASIRIPDDPPTQPGFEKRRQSDPSYRQQYLDDLYAAATVAQAELNQLATSLALVGDRRVGEPGWREQPKDRRRAEDKVTKHQGDVSKLLDLAAAKVEFRNLDDLYAALGRIRDHPDVVIVGRDDRFISPRDSGYRDVQLVLQMRNGHLAEFRLHLAALDAVAVWEHVLYEVRRDVEALAEADGRALTASERAITAGIRRREQQLFWQALQSTFEGNA</sequence>
<feature type="region of interest" description="Disordered" evidence="1">
    <location>
        <begin position="1027"/>
        <end position="1055"/>
    </location>
</feature>
<reference evidence="3 4" key="1">
    <citation type="submission" date="2018-03" db="EMBL/GenBank/DDBJ databases">
        <title>Defining the species Micromonospora saelicesensis and Micromonospora noduli under the framework of genomics.</title>
        <authorList>
            <person name="Riesco R."/>
            <person name="Trujillo M.E."/>
        </authorList>
    </citation>
    <scope>NUCLEOTIDE SEQUENCE [LARGE SCALE GENOMIC DNA]</scope>
    <source>
        <strain evidence="3 4">PSN13</strain>
    </source>
</reference>
<feature type="region of interest" description="Disordered" evidence="1">
    <location>
        <begin position="1069"/>
        <end position="1091"/>
    </location>
</feature>
<dbReference type="Pfam" id="PF25547">
    <property type="entry name" value="WXG100_2"/>
    <property type="match status" value="1"/>
</dbReference>
<organism evidence="3 4">
    <name type="scientific">Micromonospora saelicesensis</name>
    <dbReference type="NCBI Taxonomy" id="285676"/>
    <lineage>
        <taxon>Bacteria</taxon>
        <taxon>Bacillati</taxon>
        <taxon>Actinomycetota</taxon>
        <taxon>Actinomycetes</taxon>
        <taxon>Micromonosporales</taxon>
        <taxon>Micromonosporaceae</taxon>
        <taxon>Micromonospora</taxon>
    </lineage>
</organism>
<dbReference type="InterPro" id="IPR028908">
    <property type="entry name" value="Tox-PL_dom"/>
</dbReference>
<feature type="compositionally biased region" description="Basic and acidic residues" evidence="1">
    <location>
        <begin position="1034"/>
        <end position="1053"/>
    </location>
</feature>
<protein>
    <recommendedName>
        <fullName evidence="2">RelA/SpoT domain-containing protein</fullName>
    </recommendedName>
</protein>
<evidence type="ECO:0000313" key="3">
    <source>
        <dbReference type="EMBL" id="RAO26665.1"/>
    </source>
</evidence>